<proteinExistence type="predicted"/>
<dbReference type="AlphaFoldDB" id="A0A6N8G279"/>
<dbReference type="RefSeq" id="WP_105221595.1">
    <property type="nucleotide sequence ID" value="NZ_CAWNSU010000104.1"/>
</dbReference>
<dbReference type="OrthoDB" id="583219at2"/>
<dbReference type="SUPFAM" id="SSF88723">
    <property type="entry name" value="PIN domain-like"/>
    <property type="match status" value="1"/>
</dbReference>
<evidence type="ECO:0008006" key="3">
    <source>
        <dbReference type="Google" id="ProtNLM"/>
    </source>
</evidence>
<dbReference type="InterPro" id="IPR021799">
    <property type="entry name" value="PIN-like_prokaryotic"/>
</dbReference>
<protein>
    <recommendedName>
        <fullName evidence="3">PIN domain-containing protein</fullName>
    </recommendedName>
</protein>
<evidence type="ECO:0000313" key="2">
    <source>
        <dbReference type="Proteomes" id="UP000441797"/>
    </source>
</evidence>
<comment type="caution">
    <text evidence="1">The sequence shown here is derived from an EMBL/GenBank/DDBJ whole genome shotgun (WGS) entry which is preliminary data.</text>
</comment>
<name>A0A6N8G279_9CHRO</name>
<accession>A0A6N8G279</accession>
<dbReference type="Proteomes" id="UP000441797">
    <property type="component" value="Unassembled WGS sequence"/>
</dbReference>
<organism evidence="1 2">
    <name type="scientific">Gloeocapsopsis dulcis AAB1 = 1H9</name>
    <dbReference type="NCBI Taxonomy" id="1433147"/>
    <lineage>
        <taxon>Bacteria</taxon>
        <taxon>Bacillati</taxon>
        <taxon>Cyanobacteriota</taxon>
        <taxon>Cyanophyceae</taxon>
        <taxon>Oscillatoriophycideae</taxon>
        <taxon>Chroococcales</taxon>
        <taxon>Chroococcaceae</taxon>
        <taxon>Gloeocapsopsis</taxon>
        <taxon>Gloeocapsopsis dulcis</taxon>
    </lineage>
</organism>
<sequence>MNVLVSDTSVLVDLERGGLLEATFSLPVTMAVPDLLYAQELSNYNGERLLNLGLQILELDDQGVEMAINYREQVRAISLPDSFALVLAKTSGFTLLTGDGALRNLAAKEQVECHGVLWILDFLEQEQVIAIANLYAGLNKIANHPRCRLPTHEVTIRLSRYTRQN</sequence>
<dbReference type="Pfam" id="PF11848">
    <property type="entry name" value="DUF3368"/>
    <property type="match status" value="1"/>
</dbReference>
<gene>
    <name evidence="1" type="ORF">BWI75_22925</name>
</gene>
<keyword evidence="2" id="KW-1185">Reference proteome</keyword>
<reference evidence="1 2" key="1">
    <citation type="journal article" date="2019" name="Front. Microbiol.">
        <title>Genomic Features for Desiccation Tolerance and Sugar Biosynthesis in the Extremophile Gloeocapsopsis sp. UTEX B3054.</title>
        <authorList>
            <person name="Urrejola C."/>
            <person name="Alcorta J."/>
            <person name="Salas L."/>
            <person name="Vasquez M."/>
            <person name="Polz M.F."/>
            <person name="Vicuna R."/>
            <person name="Diez B."/>
        </authorList>
    </citation>
    <scope>NUCLEOTIDE SEQUENCE [LARGE SCALE GENOMIC DNA]</scope>
    <source>
        <strain evidence="1 2">1H9</strain>
    </source>
</reference>
<dbReference type="EMBL" id="NAPY01000059">
    <property type="protein sequence ID" value="MUL39074.1"/>
    <property type="molecule type" value="Genomic_DNA"/>
</dbReference>
<evidence type="ECO:0000313" key="1">
    <source>
        <dbReference type="EMBL" id="MUL39074.1"/>
    </source>
</evidence>
<dbReference type="InterPro" id="IPR029060">
    <property type="entry name" value="PIN-like_dom_sf"/>
</dbReference>